<evidence type="ECO:0000313" key="2">
    <source>
        <dbReference type="EMBL" id="MBA8795252.1"/>
    </source>
</evidence>
<dbReference type="CDD" id="cd02440">
    <property type="entry name" value="AdoMet_MTases"/>
    <property type="match status" value="1"/>
</dbReference>
<dbReference type="AlphaFoldDB" id="A0A7W3P6S4"/>
<keyword evidence="3" id="KW-1185">Reference proteome</keyword>
<sequence length="193" mass="19462">MLDYDREATRYDATRGGEPRADAAAAAYAALLADAPAGPVLDLGCGTGLVTRALARATGRTVLGLDASAGMLGLAAARLPGRVLRGDGARLPARDGSLAAVTAVWLLHLLPAPTVAAVVAEAARVLAPGGLLVTTVDKNGRGDGTDAEPVLTGLAAESGLRPHTGTRFVGVGQAALPGRRPADPVYRVQAFRA</sequence>
<dbReference type="InterPro" id="IPR050508">
    <property type="entry name" value="Methyltransf_Superfamily"/>
</dbReference>
<evidence type="ECO:0000259" key="1">
    <source>
        <dbReference type="Pfam" id="PF13649"/>
    </source>
</evidence>
<evidence type="ECO:0000313" key="3">
    <source>
        <dbReference type="Proteomes" id="UP000523079"/>
    </source>
</evidence>
<keyword evidence="2" id="KW-0489">Methyltransferase</keyword>
<name>A0A7W3P6S4_9ACTN</name>
<proteinExistence type="predicted"/>
<reference evidence="2 3" key="1">
    <citation type="submission" date="2020-07" db="EMBL/GenBank/DDBJ databases">
        <title>Sequencing the genomes of 1000 actinobacteria strains.</title>
        <authorList>
            <person name="Klenk H.-P."/>
        </authorList>
    </citation>
    <scope>NUCLEOTIDE SEQUENCE [LARGE SCALE GENOMIC DNA]</scope>
    <source>
        <strain evidence="2 3">DSM 100723</strain>
    </source>
</reference>
<protein>
    <submittedName>
        <fullName evidence="2">Ubiquinone/menaquinone biosynthesis C-methylase UbiE</fullName>
    </submittedName>
</protein>
<dbReference type="GO" id="GO:0032259">
    <property type="term" value="P:methylation"/>
    <property type="evidence" value="ECO:0007669"/>
    <property type="project" value="UniProtKB-KW"/>
</dbReference>
<keyword evidence="2" id="KW-0830">Ubiquinone</keyword>
<dbReference type="EMBL" id="JACGWT010000004">
    <property type="protein sequence ID" value="MBA8795252.1"/>
    <property type="molecule type" value="Genomic_DNA"/>
</dbReference>
<dbReference type="Proteomes" id="UP000523079">
    <property type="component" value="Unassembled WGS sequence"/>
</dbReference>
<dbReference type="InterPro" id="IPR029063">
    <property type="entry name" value="SAM-dependent_MTases_sf"/>
</dbReference>
<dbReference type="InterPro" id="IPR041698">
    <property type="entry name" value="Methyltransf_25"/>
</dbReference>
<dbReference type="GO" id="GO:0008168">
    <property type="term" value="F:methyltransferase activity"/>
    <property type="evidence" value="ECO:0007669"/>
    <property type="project" value="UniProtKB-KW"/>
</dbReference>
<keyword evidence="2" id="KW-0808">Transferase</keyword>
<dbReference type="PANTHER" id="PTHR42912">
    <property type="entry name" value="METHYLTRANSFERASE"/>
    <property type="match status" value="1"/>
</dbReference>
<dbReference type="Gene3D" id="3.40.50.150">
    <property type="entry name" value="Vaccinia Virus protein VP39"/>
    <property type="match status" value="1"/>
</dbReference>
<dbReference type="Pfam" id="PF13649">
    <property type="entry name" value="Methyltransf_25"/>
    <property type="match status" value="1"/>
</dbReference>
<organism evidence="2 3">
    <name type="scientific">Microlunatus kandeliicorticis</name>
    <dbReference type="NCBI Taxonomy" id="1759536"/>
    <lineage>
        <taxon>Bacteria</taxon>
        <taxon>Bacillati</taxon>
        <taxon>Actinomycetota</taxon>
        <taxon>Actinomycetes</taxon>
        <taxon>Propionibacteriales</taxon>
        <taxon>Propionibacteriaceae</taxon>
        <taxon>Microlunatus</taxon>
    </lineage>
</organism>
<feature type="domain" description="Methyltransferase" evidence="1">
    <location>
        <begin position="40"/>
        <end position="130"/>
    </location>
</feature>
<gene>
    <name evidence="2" type="ORF">FHX74_002880</name>
</gene>
<dbReference type="RefSeq" id="WP_182560828.1">
    <property type="nucleotide sequence ID" value="NZ_JACGWT010000004.1"/>
</dbReference>
<dbReference type="SUPFAM" id="SSF53335">
    <property type="entry name" value="S-adenosyl-L-methionine-dependent methyltransferases"/>
    <property type="match status" value="1"/>
</dbReference>
<accession>A0A7W3P6S4</accession>
<comment type="caution">
    <text evidence="2">The sequence shown here is derived from an EMBL/GenBank/DDBJ whole genome shotgun (WGS) entry which is preliminary data.</text>
</comment>
<dbReference type="PANTHER" id="PTHR42912:SF45">
    <property type="entry name" value="23S RRNA (GUANINE(745)-N(1))-METHYLTRANSFERASE"/>
    <property type="match status" value="1"/>
</dbReference>